<dbReference type="Gene3D" id="1.10.418.20">
    <property type="match status" value="1"/>
</dbReference>
<dbReference type="Pfam" id="PF17917">
    <property type="entry name" value="RT_RNaseH"/>
    <property type="match status" value="1"/>
</dbReference>
<dbReference type="FunFam" id="3.30.70.270:FF:000020">
    <property type="entry name" value="Transposon Tf2-6 polyprotein-like Protein"/>
    <property type="match status" value="1"/>
</dbReference>
<dbReference type="InterPro" id="IPR038765">
    <property type="entry name" value="Papain-like_cys_pep_sf"/>
</dbReference>
<keyword evidence="3" id="KW-0548">Nucleotidyltransferase</keyword>
<reference evidence="10 11" key="1">
    <citation type="submission" date="2020-11" db="EMBL/GenBank/DDBJ databases">
        <authorList>
            <person name="Wallbank WR R."/>
            <person name="Pardo Diaz C."/>
            <person name="Kozak K."/>
            <person name="Martin S."/>
            <person name="Jiggins C."/>
            <person name="Moest M."/>
            <person name="Warren A I."/>
            <person name="Generalovic N T."/>
            <person name="Byers J.R.P. K."/>
            <person name="Montejo-Kovacevich G."/>
            <person name="Yen C E."/>
        </authorList>
    </citation>
    <scope>NUCLEOTIDE SEQUENCE [LARGE SCALE GENOMIC DNA]</scope>
</reference>
<keyword evidence="7" id="KW-0695">RNA-directed DNA polymerase</keyword>
<evidence type="ECO:0000259" key="8">
    <source>
        <dbReference type="PROSITE" id="PS50878"/>
    </source>
</evidence>
<evidence type="ECO:0000256" key="1">
    <source>
        <dbReference type="ARBA" id="ARBA00012493"/>
    </source>
</evidence>
<keyword evidence="6" id="KW-0378">Hydrolase</keyword>
<dbReference type="InterPro" id="IPR000477">
    <property type="entry name" value="RT_dom"/>
</dbReference>
<dbReference type="SUPFAM" id="SSF54001">
    <property type="entry name" value="Cysteine proteinases"/>
    <property type="match status" value="1"/>
</dbReference>
<dbReference type="FunFam" id="3.30.70.270:FF:000003">
    <property type="entry name" value="Transposon Ty3-G Gag-Pol polyprotein"/>
    <property type="match status" value="1"/>
</dbReference>
<dbReference type="OrthoDB" id="8031975at2759"/>
<keyword evidence="11" id="KW-1185">Reference proteome</keyword>
<dbReference type="AlphaFoldDB" id="A0A7R8V717"/>
<dbReference type="GO" id="GO:0003964">
    <property type="term" value="F:RNA-directed DNA polymerase activity"/>
    <property type="evidence" value="ECO:0007669"/>
    <property type="project" value="UniProtKB-KW"/>
</dbReference>
<dbReference type="SUPFAM" id="SSF53098">
    <property type="entry name" value="Ribonuclease H-like"/>
    <property type="match status" value="1"/>
</dbReference>
<dbReference type="CDD" id="cd01647">
    <property type="entry name" value="RT_LTR"/>
    <property type="match status" value="1"/>
</dbReference>
<dbReference type="CDD" id="cd09274">
    <property type="entry name" value="RNase_HI_RT_Ty3"/>
    <property type="match status" value="1"/>
</dbReference>
<organism evidence="10 11">
    <name type="scientific">Hermetia illucens</name>
    <name type="common">Black soldier fly</name>
    <dbReference type="NCBI Taxonomy" id="343691"/>
    <lineage>
        <taxon>Eukaryota</taxon>
        <taxon>Metazoa</taxon>
        <taxon>Ecdysozoa</taxon>
        <taxon>Arthropoda</taxon>
        <taxon>Hexapoda</taxon>
        <taxon>Insecta</taxon>
        <taxon>Pterygota</taxon>
        <taxon>Neoptera</taxon>
        <taxon>Endopterygota</taxon>
        <taxon>Diptera</taxon>
        <taxon>Brachycera</taxon>
        <taxon>Stratiomyomorpha</taxon>
        <taxon>Stratiomyidae</taxon>
        <taxon>Hermetiinae</taxon>
        <taxon>Hermetia</taxon>
    </lineage>
</organism>
<evidence type="ECO:0000256" key="5">
    <source>
        <dbReference type="ARBA" id="ARBA00022759"/>
    </source>
</evidence>
<dbReference type="PROSITE" id="PS50878">
    <property type="entry name" value="RT_POL"/>
    <property type="match status" value="1"/>
</dbReference>
<dbReference type="PANTHER" id="PTHR37984:SF5">
    <property type="entry name" value="PROTEIN NYNRIN-LIKE"/>
    <property type="match status" value="1"/>
</dbReference>
<dbReference type="EC" id="2.7.7.49" evidence="1"/>
<dbReference type="GO" id="GO:0016787">
    <property type="term" value="F:hydrolase activity"/>
    <property type="evidence" value="ECO:0007669"/>
    <property type="project" value="UniProtKB-KW"/>
</dbReference>
<evidence type="ECO:0000313" key="11">
    <source>
        <dbReference type="Proteomes" id="UP000594454"/>
    </source>
</evidence>
<keyword evidence="2" id="KW-0808">Transferase</keyword>
<feature type="domain" description="Reverse transcriptase" evidence="8">
    <location>
        <begin position="1"/>
        <end position="82"/>
    </location>
</feature>
<dbReference type="GO" id="GO:0042575">
    <property type="term" value="C:DNA polymerase complex"/>
    <property type="evidence" value="ECO:0007669"/>
    <property type="project" value="UniProtKB-ARBA"/>
</dbReference>
<evidence type="ECO:0000256" key="7">
    <source>
        <dbReference type="ARBA" id="ARBA00022918"/>
    </source>
</evidence>
<name>A0A7R8V717_HERIL</name>
<dbReference type="InterPro" id="IPR041588">
    <property type="entry name" value="Integrase_H2C2"/>
</dbReference>
<gene>
    <name evidence="10" type="ORF">HERILL_LOCUS15062</name>
</gene>
<dbReference type="GO" id="GO:0004519">
    <property type="term" value="F:endonuclease activity"/>
    <property type="evidence" value="ECO:0007669"/>
    <property type="project" value="UniProtKB-KW"/>
</dbReference>
<evidence type="ECO:0000259" key="9">
    <source>
        <dbReference type="PROSITE" id="PS50994"/>
    </source>
</evidence>
<dbReference type="InterPro" id="IPR041373">
    <property type="entry name" value="RT_RNaseH"/>
</dbReference>
<evidence type="ECO:0000256" key="3">
    <source>
        <dbReference type="ARBA" id="ARBA00022695"/>
    </source>
</evidence>
<feature type="domain" description="Integrase catalytic" evidence="9">
    <location>
        <begin position="508"/>
        <end position="662"/>
    </location>
</feature>
<dbReference type="Pfam" id="PF00078">
    <property type="entry name" value="RVT_1"/>
    <property type="match status" value="1"/>
</dbReference>
<dbReference type="InterPro" id="IPR043502">
    <property type="entry name" value="DNA/RNA_pol_sf"/>
</dbReference>
<dbReference type="InParanoid" id="A0A7R8V717"/>
<dbReference type="InterPro" id="IPR012337">
    <property type="entry name" value="RNaseH-like_sf"/>
</dbReference>
<keyword evidence="5" id="KW-0255">Endonuclease</keyword>
<dbReference type="InterPro" id="IPR036397">
    <property type="entry name" value="RNaseH_sf"/>
</dbReference>
<dbReference type="InterPro" id="IPR001584">
    <property type="entry name" value="Integrase_cat-core"/>
</dbReference>
<dbReference type="PROSITE" id="PS50994">
    <property type="entry name" value="INTEGRASE"/>
    <property type="match status" value="1"/>
</dbReference>
<dbReference type="FunFam" id="3.10.20.370:FF:000001">
    <property type="entry name" value="Retrovirus-related Pol polyprotein from transposon 17.6-like protein"/>
    <property type="match status" value="1"/>
</dbReference>
<protein>
    <recommendedName>
        <fullName evidence="1">RNA-directed DNA polymerase</fullName>
        <ecNumber evidence="1">2.7.7.49</ecNumber>
    </recommendedName>
</protein>
<keyword evidence="4" id="KW-0540">Nuclease</keyword>
<dbReference type="Gene3D" id="3.30.70.270">
    <property type="match status" value="2"/>
</dbReference>
<dbReference type="Pfam" id="PF17921">
    <property type="entry name" value="Integrase_H2C2"/>
    <property type="match status" value="1"/>
</dbReference>
<evidence type="ECO:0000313" key="10">
    <source>
        <dbReference type="EMBL" id="CAD7092725.1"/>
    </source>
</evidence>
<dbReference type="Gene3D" id="3.30.420.10">
    <property type="entry name" value="Ribonuclease H-like superfamily/Ribonuclease H"/>
    <property type="match status" value="1"/>
</dbReference>
<dbReference type="Gene3D" id="1.10.340.70">
    <property type="match status" value="1"/>
</dbReference>
<proteinExistence type="predicted"/>
<evidence type="ECO:0000256" key="6">
    <source>
        <dbReference type="ARBA" id="ARBA00022801"/>
    </source>
</evidence>
<dbReference type="EMBL" id="LR899014">
    <property type="protein sequence ID" value="CAD7092725.1"/>
    <property type="molecule type" value="Genomic_DNA"/>
</dbReference>
<dbReference type="InterPro" id="IPR050951">
    <property type="entry name" value="Retrovirus_Pol_polyprotein"/>
</dbReference>
<dbReference type="GO" id="GO:0015074">
    <property type="term" value="P:DNA integration"/>
    <property type="evidence" value="ECO:0007669"/>
    <property type="project" value="InterPro"/>
</dbReference>
<dbReference type="SUPFAM" id="SSF56672">
    <property type="entry name" value="DNA/RNA polymerases"/>
    <property type="match status" value="1"/>
</dbReference>
<evidence type="ECO:0000256" key="2">
    <source>
        <dbReference type="ARBA" id="ARBA00022679"/>
    </source>
</evidence>
<accession>A0A7R8V717</accession>
<sequence>MPFGLKNAPATFQRLMNDILRDYINKTCVVYLDDILIFSTSLQEHMKSLSDIFKVLNAHQLKVQIDKCNFMQKETTFLGHVITKEGLKPNPEKISVIENIKIPKNEKQIKQFLGLTGYYRKFIKDYAKVAQPMTKYLQKGIKVNPNDPNFIDAFEKLKILISSHPILRLADFTKPFQLTTDTSNYAIGAVLSQNGHPISFASRTLIVHERNYSATDKEFLAIMWSVNYFRPYLYGNKFKIYTDHQPIKYLNAKYKGKDLSPRHQRWLLKLGEYQYEIEYMKGKENHVADFLSRINQTEEERENASHSDNRTNSYSDLQVLVNEEEDVTMATIHSAEEELLDHIPIKEEIVNKYKTQLILTNNKTEKIEIIHKRRIIYIAEHDFGNLGELFRRYIKKGITAIFSELPDTKYNIVQEKLREMYSNDPQITFIRCSYRAQDIKTEVEAVKQISLYHVRESVHSGIQETFNSLKNKIFYPKLAELVQIVINQCDVCQEVKYDRNPIKPKFCFTETPTEINQIIHVDLYFIMKCCFLTAIDIFSKFASAYYLPDRNHTTIIEVLEEHFAKIGKPEKIIAGNEFNAIQVKEFLQTEGVKLHLTKARSHTGIADVERLHNTIAEKFRIITLRKRKFSPKQVLQKAIRNYNHRFHSTIKCIPREVQSGKVDVEKIKENINRCKKKYISKFNKNRENYNETRTEGFIKNYKAVRQKHLPKYRKANLENVHPTNIKRKPKFADYSKDEHFIITDTQKEIIEKILNEGPLDEIIKSKFKIDISRRDLRTLIDQSWLNDNIINMYLKLIAERNEQQSSKNLCDGHIFCSTPFKFRL</sequence>
<dbReference type="PANTHER" id="PTHR37984">
    <property type="entry name" value="PROTEIN CBG26694"/>
    <property type="match status" value="1"/>
</dbReference>
<dbReference type="Proteomes" id="UP000594454">
    <property type="component" value="Chromosome 6"/>
</dbReference>
<dbReference type="GO" id="GO:0003676">
    <property type="term" value="F:nucleic acid binding"/>
    <property type="evidence" value="ECO:0007669"/>
    <property type="project" value="InterPro"/>
</dbReference>
<dbReference type="InterPro" id="IPR043128">
    <property type="entry name" value="Rev_trsase/Diguanyl_cyclase"/>
</dbReference>
<evidence type="ECO:0000256" key="4">
    <source>
        <dbReference type="ARBA" id="ARBA00022722"/>
    </source>
</evidence>